<sequence>MNIIRWATTVLFIIITNGLVVADELPNPKEDNLANFHLLDETCSGQCHQDESPSDDLVFEYQSCVECHDTLSNLEGKQHNMKHQESENMECVECHLPHEQSDPKEMCIDCHDERDEELADFYSMRLEYGLILIHHR</sequence>
<evidence type="ECO:0000256" key="6">
    <source>
        <dbReference type="ARBA" id="ARBA00022982"/>
    </source>
</evidence>
<organism evidence="9 10">
    <name type="scientific">Aliivibrio wodanis</name>
    <dbReference type="NCBI Taxonomy" id="80852"/>
    <lineage>
        <taxon>Bacteria</taxon>
        <taxon>Pseudomonadati</taxon>
        <taxon>Pseudomonadota</taxon>
        <taxon>Gammaproteobacteria</taxon>
        <taxon>Vibrionales</taxon>
        <taxon>Vibrionaceae</taxon>
        <taxon>Aliivibrio</taxon>
    </lineage>
</organism>
<dbReference type="KEGG" id="awd:AWOD_I_1079"/>
<comment type="cofactor">
    <cofactor evidence="1">
        <name>heme c</name>
        <dbReference type="ChEBI" id="CHEBI:61717"/>
    </cofactor>
</comment>
<dbReference type="CDD" id="cd08168">
    <property type="entry name" value="Cytochrom_C3"/>
    <property type="match status" value="1"/>
</dbReference>
<reference evidence="10" key="1">
    <citation type="submission" date="2014-09" db="EMBL/GenBank/DDBJ databases">
        <authorList>
            <person name="Hjerde E."/>
        </authorList>
    </citation>
    <scope>NUCLEOTIDE SEQUENCE [LARGE SCALE GENOMIC DNA]</scope>
    <source>
        <strain evidence="10">06/09/139</strain>
    </source>
</reference>
<evidence type="ECO:0000256" key="7">
    <source>
        <dbReference type="ARBA" id="ARBA00023004"/>
    </source>
</evidence>
<dbReference type="Gene3D" id="1.10.1130.10">
    <property type="entry name" value="Flavocytochrome C3, Chain A"/>
    <property type="match status" value="1"/>
</dbReference>
<keyword evidence="6" id="KW-0249">Electron transport</keyword>
<dbReference type="OrthoDB" id="9154260at2"/>
<dbReference type="PATRIC" id="fig|80852.17.peg.1104"/>
<evidence type="ECO:0000256" key="4">
    <source>
        <dbReference type="ARBA" id="ARBA00022617"/>
    </source>
</evidence>
<dbReference type="Pfam" id="PF14537">
    <property type="entry name" value="Cytochrom_c3_2"/>
    <property type="match status" value="1"/>
</dbReference>
<dbReference type="GO" id="GO:0046872">
    <property type="term" value="F:metal ion binding"/>
    <property type="evidence" value="ECO:0007669"/>
    <property type="project" value="UniProtKB-KW"/>
</dbReference>
<keyword evidence="5" id="KW-0479">Metal-binding</keyword>
<evidence type="ECO:0000256" key="1">
    <source>
        <dbReference type="ARBA" id="ARBA00001926"/>
    </source>
</evidence>
<evidence type="ECO:0000256" key="3">
    <source>
        <dbReference type="ARBA" id="ARBA00022448"/>
    </source>
</evidence>
<accession>A0A090IKG3</accession>
<evidence type="ECO:0000259" key="8">
    <source>
        <dbReference type="Pfam" id="PF14537"/>
    </source>
</evidence>
<evidence type="ECO:0000256" key="2">
    <source>
        <dbReference type="ARBA" id="ARBA00004196"/>
    </source>
</evidence>
<proteinExistence type="predicted"/>
<dbReference type="AlphaFoldDB" id="A0A090IKG3"/>
<protein>
    <submittedName>
        <fullName evidence="9">Putative exported heme-binding protein</fullName>
    </submittedName>
</protein>
<evidence type="ECO:0000313" key="10">
    <source>
        <dbReference type="Proteomes" id="UP000032427"/>
    </source>
</evidence>
<keyword evidence="7" id="KW-0408">Iron</keyword>
<keyword evidence="3" id="KW-0813">Transport</keyword>
<dbReference type="InterPro" id="IPR036280">
    <property type="entry name" value="Multihaem_cyt_sf"/>
</dbReference>
<feature type="domain" description="Tetrahaem cytochrome" evidence="8">
    <location>
        <begin position="41"/>
        <end position="112"/>
    </location>
</feature>
<dbReference type="Proteomes" id="UP000032427">
    <property type="component" value="Chromosome 1"/>
</dbReference>
<dbReference type="GeneID" id="28540644"/>
<name>A0A090IKG3_9GAMM</name>
<gene>
    <name evidence="9" type="ORF">AWOD_I_1079</name>
</gene>
<evidence type="ECO:0000313" key="9">
    <source>
        <dbReference type="EMBL" id="CED71166.1"/>
    </source>
</evidence>
<dbReference type="HOGENOM" id="CLU_1871042_0_0_6"/>
<evidence type="ECO:0000256" key="5">
    <source>
        <dbReference type="ARBA" id="ARBA00022723"/>
    </source>
</evidence>
<keyword evidence="10" id="KW-1185">Reference proteome</keyword>
<dbReference type="EMBL" id="LN554846">
    <property type="protein sequence ID" value="CED71166.1"/>
    <property type="molecule type" value="Genomic_DNA"/>
</dbReference>
<keyword evidence="4" id="KW-0349">Heme</keyword>
<dbReference type="GO" id="GO:0030313">
    <property type="term" value="C:cell envelope"/>
    <property type="evidence" value="ECO:0007669"/>
    <property type="project" value="UniProtKB-SubCell"/>
</dbReference>
<dbReference type="SUPFAM" id="SSF48695">
    <property type="entry name" value="Multiheme cytochromes"/>
    <property type="match status" value="1"/>
</dbReference>
<comment type="subcellular location">
    <subcellularLocation>
        <location evidence="2">Cell envelope</location>
    </subcellularLocation>
</comment>
<dbReference type="InterPro" id="IPR012286">
    <property type="entry name" value="Tetrahaem_cytochrome"/>
</dbReference>